<dbReference type="InterPro" id="IPR008928">
    <property type="entry name" value="6-hairpin_glycosidase_sf"/>
</dbReference>
<dbReference type="InterPro" id="IPR012341">
    <property type="entry name" value="6hp_glycosidase-like_sf"/>
</dbReference>
<dbReference type="GO" id="GO:0004553">
    <property type="term" value="F:hydrolase activity, hydrolyzing O-glycosyl compounds"/>
    <property type="evidence" value="ECO:0007669"/>
    <property type="project" value="TreeGrafter"/>
</dbReference>
<accession>A0A5C5X959</accession>
<organism evidence="2 3">
    <name type="scientific">Rubinisphaera italica</name>
    <dbReference type="NCBI Taxonomy" id="2527969"/>
    <lineage>
        <taxon>Bacteria</taxon>
        <taxon>Pseudomonadati</taxon>
        <taxon>Planctomycetota</taxon>
        <taxon>Planctomycetia</taxon>
        <taxon>Planctomycetales</taxon>
        <taxon>Planctomycetaceae</taxon>
        <taxon>Rubinisphaera</taxon>
    </lineage>
</organism>
<dbReference type="Proteomes" id="UP000316095">
    <property type="component" value="Unassembled WGS sequence"/>
</dbReference>
<dbReference type="Gene3D" id="1.50.10.10">
    <property type="match status" value="1"/>
</dbReference>
<sequence>MLTAQAACIQPFLKDSYTTEDLQNLEKLLNDSGTFRFEALSNGLFPAALALQDDTEYTGYSNCWVRDNVLVAWGLYASGRVEPAMRSLQTLADYFLKSRHRFDDLIAGKSDPDDPMQRPHIRIRGEQLEEIDQHWAHAQNDALGYFLWAFSRLACDRAFEPTSDQIDLMILFVETLHALKFWEDEDSGHWEEVRKIAASSIGTATAGLLEFSRFYDERADLFQEHQIACERIDILEDAITRGRNALYSILPAECIQEDPLKNRKYDAALLFLIEPLQIVNYEMADKIIADIQEHLQGDFGIRRYVGDSYWCADYKDMLSPEQRTDDFSDNQEVRDALLKPGEEAQWCIFDSILSVIYAKRYHHSGDKNDREKQIYYFQRALTQLTAEDCRMGGLRCPESYYLENGTYVPNDITPLLWTQANLLQSLEWMKKTTETNSQ</sequence>
<dbReference type="Pfam" id="PF00723">
    <property type="entry name" value="Glyco_hydro_15"/>
    <property type="match status" value="1"/>
</dbReference>
<feature type="domain" description="GH15-like" evidence="1">
    <location>
        <begin position="38"/>
        <end position="259"/>
    </location>
</feature>
<dbReference type="GO" id="GO:0005975">
    <property type="term" value="P:carbohydrate metabolic process"/>
    <property type="evidence" value="ECO:0007669"/>
    <property type="project" value="InterPro"/>
</dbReference>
<dbReference type="EMBL" id="SJPG01000001">
    <property type="protein sequence ID" value="TWT59384.1"/>
    <property type="molecule type" value="Genomic_DNA"/>
</dbReference>
<keyword evidence="3" id="KW-1185">Reference proteome</keyword>
<dbReference type="OrthoDB" id="5605254at2"/>
<dbReference type="PANTHER" id="PTHR31616">
    <property type="entry name" value="TREHALASE"/>
    <property type="match status" value="1"/>
</dbReference>
<evidence type="ECO:0000313" key="2">
    <source>
        <dbReference type="EMBL" id="TWT59384.1"/>
    </source>
</evidence>
<evidence type="ECO:0000259" key="1">
    <source>
        <dbReference type="Pfam" id="PF00723"/>
    </source>
</evidence>
<comment type="caution">
    <text evidence="2">The sequence shown here is derived from an EMBL/GenBank/DDBJ whole genome shotgun (WGS) entry which is preliminary data.</text>
</comment>
<protein>
    <submittedName>
        <fullName evidence="2">Glycosyl hydrolases family 15</fullName>
    </submittedName>
</protein>
<dbReference type="AlphaFoldDB" id="A0A5C5X959"/>
<gene>
    <name evidence="2" type="ORF">Pan54_00850</name>
</gene>
<reference evidence="2 3" key="1">
    <citation type="submission" date="2019-02" db="EMBL/GenBank/DDBJ databases">
        <title>Deep-cultivation of Planctomycetes and their phenomic and genomic characterization uncovers novel biology.</title>
        <authorList>
            <person name="Wiegand S."/>
            <person name="Jogler M."/>
            <person name="Boedeker C."/>
            <person name="Pinto D."/>
            <person name="Vollmers J."/>
            <person name="Rivas-Marin E."/>
            <person name="Kohn T."/>
            <person name="Peeters S.H."/>
            <person name="Heuer A."/>
            <person name="Rast P."/>
            <person name="Oberbeckmann S."/>
            <person name="Bunk B."/>
            <person name="Jeske O."/>
            <person name="Meyerdierks A."/>
            <person name="Storesund J.E."/>
            <person name="Kallscheuer N."/>
            <person name="Luecker S."/>
            <person name="Lage O.M."/>
            <person name="Pohl T."/>
            <person name="Merkel B.J."/>
            <person name="Hornburger P."/>
            <person name="Mueller R.-W."/>
            <person name="Bruemmer F."/>
            <person name="Labrenz M."/>
            <person name="Spormann A.M."/>
            <person name="Op Den Camp H."/>
            <person name="Overmann J."/>
            <person name="Amann R."/>
            <person name="Jetten M.S.M."/>
            <person name="Mascher T."/>
            <person name="Medema M.H."/>
            <person name="Devos D.P."/>
            <person name="Kaster A.-K."/>
            <person name="Ovreas L."/>
            <person name="Rohde M."/>
            <person name="Galperin M.Y."/>
            <person name="Jogler C."/>
        </authorList>
    </citation>
    <scope>NUCLEOTIDE SEQUENCE [LARGE SCALE GENOMIC DNA]</scope>
    <source>
        <strain evidence="2 3">Pan54</strain>
    </source>
</reference>
<dbReference type="PANTHER" id="PTHR31616:SF0">
    <property type="entry name" value="GLUCAN 1,4-ALPHA-GLUCOSIDASE"/>
    <property type="match status" value="1"/>
</dbReference>
<evidence type="ECO:0000313" key="3">
    <source>
        <dbReference type="Proteomes" id="UP000316095"/>
    </source>
</evidence>
<keyword evidence="2" id="KW-0378">Hydrolase</keyword>
<dbReference type="SUPFAM" id="SSF48208">
    <property type="entry name" value="Six-hairpin glycosidases"/>
    <property type="match status" value="1"/>
</dbReference>
<proteinExistence type="predicted"/>
<dbReference type="InterPro" id="IPR011613">
    <property type="entry name" value="GH15-like"/>
</dbReference>
<dbReference type="RefSeq" id="WP_146501533.1">
    <property type="nucleotide sequence ID" value="NZ_SJPG01000001.1"/>
</dbReference>
<name>A0A5C5X959_9PLAN</name>